<comment type="caution">
    <text evidence="1">The sequence shown here is derived from an EMBL/GenBank/DDBJ whole genome shotgun (WGS) entry which is preliminary data.</text>
</comment>
<evidence type="ECO:0000313" key="2">
    <source>
        <dbReference type="Proteomes" id="UP000198211"/>
    </source>
</evidence>
<dbReference type="PANTHER" id="PTHR40866:SF1">
    <property type="entry name" value="BED-TYPE DOMAIN-CONTAINING PROTEIN"/>
    <property type="match status" value="1"/>
</dbReference>
<gene>
    <name evidence="1" type="ORF">PHMEG_00017707</name>
</gene>
<dbReference type="PANTHER" id="PTHR40866">
    <property type="entry name" value="BED-TYPE DOMAIN-CONTAINING PROTEIN"/>
    <property type="match status" value="1"/>
</dbReference>
<dbReference type="Proteomes" id="UP000198211">
    <property type="component" value="Unassembled WGS sequence"/>
</dbReference>
<organism evidence="1 2">
    <name type="scientific">Phytophthora megakarya</name>
    <dbReference type="NCBI Taxonomy" id="4795"/>
    <lineage>
        <taxon>Eukaryota</taxon>
        <taxon>Sar</taxon>
        <taxon>Stramenopiles</taxon>
        <taxon>Oomycota</taxon>
        <taxon>Peronosporomycetes</taxon>
        <taxon>Peronosporales</taxon>
        <taxon>Peronosporaceae</taxon>
        <taxon>Phytophthora</taxon>
    </lineage>
</organism>
<evidence type="ECO:0000313" key="1">
    <source>
        <dbReference type="EMBL" id="OWZ09566.1"/>
    </source>
</evidence>
<name>A0A225VVU0_9STRA</name>
<dbReference type="AlphaFoldDB" id="A0A225VVU0"/>
<dbReference type="OrthoDB" id="105294at2759"/>
<accession>A0A225VVU0</accession>
<proteinExistence type="predicted"/>
<reference evidence="2" key="1">
    <citation type="submission" date="2017-03" db="EMBL/GenBank/DDBJ databases">
        <title>Phytopthora megakarya and P. palmivora, two closely related causual agents of cacao black pod achieved similar genome size and gene model numbers by different mechanisms.</title>
        <authorList>
            <person name="Ali S."/>
            <person name="Shao J."/>
            <person name="Larry D.J."/>
            <person name="Kronmiller B."/>
            <person name="Shen D."/>
            <person name="Strem M.D."/>
            <person name="Melnick R.L."/>
            <person name="Guiltinan M.J."/>
            <person name="Tyler B.M."/>
            <person name="Meinhardt L.W."/>
            <person name="Bailey B.A."/>
        </authorList>
    </citation>
    <scope>NUCLEOTIDE SEQUENCE [LARGE SCALE GENOMIC DNA]</scope>
    <source>
        <strain evidence="2">zdho120</strain>
    </source>
</reference>
<sequence>MVKFIVGDNCSTNQNISTGLGIPLIGCASHRFNLAINRSLQDYQTQIDQIQNLMIQLRHLKNAAALSKATKYKPLKANAARWSSTFRMLERHAHRRVSALVDKLRELDSVCVKIQAETCTLAEVRLLFNACSENYPIMADYLPQSAAIVHTPVFERSDQQRVIDGFILATTAPTTEAPTKADFATSVLRQAKTPRLTRRCATAYDPLLLCASPTSNTCERLFSECKLVLTLLRSLTLPANFEKSMFLRSNRNMWNCTTLLGFPQESGHI</sequence>
<dbReference type="EMBL" id="NBNE01002739">
    <property type="protein sequence ID" value="OWZ09566.1"/>
    <property type="molecule type" value="Genomic_DNA"/>
</dbReference>
<keyword evidence="2" id="KW-1185">Reference proteome</keyword>
<evidence type="ECO:0008006" key="3">
    <source>
        <dbReference type="Google" id="ProtNLM"/>
    </source>
</evidence>
<protein>
    <recommendedName>
        <fullName evidence="3">HAT C-terminal dimerisation domain-containing protein</fullName>
    </recommendedName>
</protein>